<dbReference type="Proteomes" id="UP000887574">
    <property type="component" value="Unplaced"/>
</dbReference>
<protein>
    <submittedName>
        <fullName evidence="4">RecF/RecN/SMC N-terminal domain-containing protein</fullName>
    </submittedName>
</protein>
<dbReference type="InterPro" id="IPR027417">
    <property type="entry name" value="P-loop_NTPase"/>
</dbReference>
<name>A0A915DYR6_9BILA</name>
<sequence>MSHLSGGQKTLVALALIFAIQKCDPAPFYLFDEIDAALDQEHRQTVAAMIHELSDSAQFITTTFRPELLEHAQNYYGVRFRNKVSYIDPVTREDAYDFIQDDAAHT</sequence>
<dbReference type="InterPro" id="IPR003395">
    <property type="entry name" value="RecF/RecN/SMC_N"/>
</dbReference>
<dbReference type="Pfam" id="PF02463">
    <property type="entry name" value="SMC_N"/>
    <property type="match status" value="1"/>
</dbReference>
<accession>A0A915DYR6</accession>
<feature type="signal peptide" evidence="1">
    <location>
        <begin position="1"/>
        <end position="25"/>
    </location>
</feature>
<reference evidence="4" key="1">
    <citation type="submission" date="2022-11" db="UniProtKB">
        <authorList>
            <consortium name="WormBaseParasite"/>
        </authorList>
    </citation>
    <scope>IDENTIFICATION</scope>
</reference>
<dbReference type="AlphaFoldDB" id="A0A915DYR6"/>
<feature type="domain" description="RecF/RecN/SMC N-terminal" evidence="2">
    <location>
        <begin position="3"/>
        <end position="84"/>
    </location>
</feature>
<evidence type="ECO:0000259" key="2">
    <source>
        <dbReference type="Pfam" id="PF02463"/>
    </source>
</evidence>
<dbReference type="Gene3D" id="3.40.50.300">
    <property type="entry name" value="P-loop containing nucleotide triphosphate hydrolases"/>
    <property type="match status" value="1"/>
</dbReference>
<dbReference type="PANTHER" id="PTHR43977">
    <property type="entry name" value="STRUCTURAL MAINTENANCE OF CHROMOSOMES PROTEIN 3"/>
    <property type="match status" value="1"/>
</dbReference>
<dbReference type="SUPFAM" id="SSF52540">
    <property type="entry name" value="P-loop containing nucleoside triphosphate hydrolases"/>
    <property type="match status" value="1"/>
</dbReference>
<keyword evidence="3" id="KW-1185">Reference proteome</keyword>
<organism evidence="3 4">
    <name type="scientific">Ditylenchus dipsaci</name>
    <dbReference type="NCBI Taxonomy" id="166011"/>
    <lineage>
        <taxon>Eukaryota</taxon>
        <taxon>Metazoa</taxon>
        <taxon>Ecdysozoa</taxon>
        <taxon>Nematoda</taxon>
        <taxon>Chromadorea</taxon>
        <taxon>Rhabditida</taxon>
        <taxon>Tylenchina</taxon>
        <taxon>Tylenchomorpha</taxon>
        <taxon>Sphaerularioidea</taxon>
        <taxon>Anguinidae</taxon>
        <taxon>Anguininae</taxon>
        <taxon>Ditylenchus</taxon>
    </lineage>
</organism>
<evidence type="ECO:0000313" key="3">
    <source>
        <dbReference type="Proteomes" id="UP000887574"/>
    </source>
</evidence>
<keyword evidence="1" id="KW-0732">Signal</keyword>
<proteinExistence type="predicted"/>
<evidence type="ECO:0000256" key="1">
    <source>
        <dbReference type="SAM" id="SignalP"/>
    </source>
</evidence>
<evidence type="ECO:0000313" key="4">
    <source>
        <dbReference type="WBParaSite" id="jg24889"/>
    </source>
</evidence>
<dbReference type="WBParaSite" id="jg24889">
    <property type="protein sequence ID" value="jg24889"/>
    <property type="gene ID" value="jg24889"/>
</dbReference>
<feature type="chain" id="PRO_5038138119" evidence="1">
    <location>
        <begin position="26"/>
        <end position="106"/>
    </location>
</feature>